<feature type="coiled-coil region" evidence="1">
    <location>
        <begin position="14"/>
        <end position="45"/>
    </location>
</feature>
<dbReference type="EMBL" id="CP002779">
    <property type="protein sequence ID" value="AEH25103.1"/>
    <property type="molecule type" value="Genomic_DNA"/>
</dbReference>
<protein>
    <submittedName>
        <fullName evidence="2">Uncharacterized protein</fullName>
    </submittedName>
</protein>
<dbReference type="HOGENOM" id="CLU_2534824_0_0_2"/>
<keyword evidence="3" id="KW-1185">Reference proteome</keyword>
<dbReference type="Proteomes" id="UP000008386">
    <property type="component" value="Chromosome"/>
</dbReference>
<dbReference type="OrthoDB" id="2344at2260"/>
<dbReference type="GeneID" id="10838004"/>
<dbReference type="eggNOG" id="arCOG11301">
    <property type="taxonomic scope" value="Archaea"/>
</dbReference>
<evidence type="ECO:0000256" key="1">
    <source>
        <dbReference type="SAM" id="Coils"/>
    </source>
</evidence>
<dbReference type="STRING" id="529709.PYCH_14330"/>
<sequence>MSSEVSREFWEFVASEVRKAREAEARELEVLRRELEREILEARRKREYFLIKQDMEEYFYWDGYLGALLTVKGLLRKFGILRG</sequence>
<dbReference type="KEGG" id="pya:PYCH_14330"/>
<name>F8AG46_PYRYC</name>
<keyword evidence="1" id="KW-0175">Coiled coil</keyword>
<accession>F8AG46</accession>
<evidence type="ECO:0000313" key="3">
    <source>
        <dbReference type="Proteomes" id="UP000008386"/>
    </source>
</evidence>
<gene>
    <name evidence="2" type="ordered locus">PYCH_14330</name>
</gene>
<organism evidence="2 3">
    <name type="scientific">Pyrococcus yayanosii (strain CH1 / JCM 16557)</name>
    <dbReference type="NCBI Taxonomy" id="529709"/>
    <lineage>
        <taxon>Archaea</taxon>
        <taxon>Methanobacteriati</taxon>
        <taxon>Methanobacteriota</taxon>
        <taxon>Thermococci</taxon>
        <taxon>Thermococcales</taxon>
        <taxon>Thermococcaceae</taxon>
        <taxon>Pyrococcus</taxon>
    </lineage>
</organism>
<proteinExistence type="predicted"/>
<dbReference type="AlphaFoldDB" id="F8AG46"/>
<evidence type="ECO:0000313" key="2">
    <source>
        <dbReference type="EMBL" id="AEH25103.1"/>
    </source>
</evidence>
<reference evidence="2 3" key="1">
    <citation type="journal article" date="2011" name="J. Bacteriol.">
        <title>Complete genome sequence of the obligate piezophilic hyperthermophilic archaeon Pyrococcus yayanosii CH1.</title>
        <authorList>
            <person name="Jun X."/>
            <person name="Lupeng L."/>
            <person name="Minjuan X."/>
            <person name="Oger P."/>
            <person name="Fengping W."/>
            <person name="Jebbar M."/>
            <person name="Xiang X."/>
        </authorList>
    </citation>
    <scope>NUCLEOTIDE SEQUENCE [LARGE SCALE GENOMIC DNA]</scope>
    <source>
        <strain evidence="3">CH1 / JCM 16557</strain>
    </source>
</reference>
<dbReference type="RefSeq" id="WP_013906159.1">
    <property type="nucleotide sequence ID" value="NC_015680.1"/>
</dbReference>